<proteinExistence type="predicted"/>
<reference evidence="5" key="1">
    <citation type="submission" date="2017-04" db="EMBL/GenBank/DDBJ databases">
        <title>Complete Genome Sequences of Twelve Strains of a Stable Defined Moderately Diverse Mouse Microbiota 2 (sDMDMm2).</title>
        <authorList>
            <person name="Uchimura Y."/>
            <person name="Wyss M."/>
            <person name="Brugiroux S."/>
            <person name="Limenitakis J.P."/>
            <person name="Stecher B."/>
            <person name="McCoy K.D."/>
            <person name="Macpherson A.J."/>
        </authorList>
    </citation>
    <scope>NUCLEOTIDE SEQUENCE</scope>
    <source>
        <strain evidence="5">YL58</strain>
    </source>
</reference>
<dbReference type="AlphaFoldDB" id="A0A1C7I897"/>
<dbReference type="OrthoDB" id="9801546at2"/>
<dbReference type="Pfam" id="PF00392">
    <property type="entry name" value="GntR"/>
    <property type="match status" value="1"/>
</dbReference>
<keyword evidence="2" id="KW-0238">DNA-binding</keyword>
<evidence type="ECO:0000259" key="4">
    <source>
        <dbReference type="PROSITE" id="PS50949"/>
    </source>
</evidence>
<keyword evidence="6" id="KW-1185">Reference proteome</keyword>
<dbReference type="SMART" id="SM00345">
    <property type="entry name" value="HTH_GNTR"/>
    <property type="match status" value="1"/>
</dbReference>
<dbReference type="PANTHER" id="PTHR38445">
    <property type="entry name" value="HTH-TYPE TRANSCRIPTIONAL REPRESSOR YTRA"/>
    <property type="match status" value="1"/>
</dbReference>
<dbReference type="CDD" id="cd07377">
    <property type="entry name" value="WHTH_GntR"/>
    <property type="match status" value="1"/>
</dbReference>
<dbReference type="RefSeq" id="WP_065541379.1">
    <property type="nucleotide sequence ID" value="NZ_CP015405.2"/>
</dbReference>
<evidence type="ECO:0000256" key="3">
    <source>
        <dbReference type="ARBA" id="ARBA00023163"/>
    </source>
</evidence>
<dbReference type="SUPFAM" id="SSF46785">
    <property type="entry name" value="Winged helix' DNA-binding domain"/>
    <property type="match status" value="1"/>
</dbReference>
<evidence type="ECO:0000313" key="5">
    <source>
        <dbReference type="EMBL" id="ANU75164.1"/>
    </source>
</evidence>
<dbReference type="Proteomes" id="UP000092574">
    <property type="component" value="Chromosome"/>
</dbReference>
<keyword evidence="3" id="KW-0804">Transcription</keyword>
<dbReference type="GO" id="GO:0003677">
    <property type="term" value="F:DNA binding"/>
    <property type="evidence" value="ECO:0007669"/>
    <property type="project" value="UniProtKB-KW"/>
</dbReference>
<gene>
    <name evidence="5" type="ORF">A4V09_04965</name>
</gene>
<dbReference type="PROSITE" id="PS50949">
    <property type="entry name" value="HTH_GNTR"/>
    <property type="match status" value="1"/>
</dbReference>
<keyword evidence="1" id="KW-0805">Transcription regulation</keyword>
<sequence>MIVIDYQNRKPIYEQIVERFQMLIVRGVLEADAQMPSVRSLATELSINPNTIQKAYTILEQQGYIYPIKGRGNFVSGSRNLVEQKKENFFQKLRIVIKEGIELGVTKEECVSRTAALYEEVNHD</sequence>
<dbReference type="PANTHER" id="PTHR38445:SF9">
    <property type="entry name" value="HTH-TYPE TRANSCRIPTIONAL REPRESSOR YTRA"/>
    <property type="match status" value="1"/>
</dbReference>
<dbReference type="InterPro" id="IPR000524">
    <property type="entry name" value="Tscrpt_reg_HTH_GntR"/>
</dbReference>
<dbReference type="InterPro" id="IPR036390">
    <property type="entry name" value="WH_DNA-bd_sf"/>
</dbReference>
<evidence type="ECO:0000256" key="1">
    <source>
        <dbReference type="ARBA" id="ARBA00023015"/>
    </source>
</evidence>
<feature type="domain" description="HTH gntR-type" evidence="4">
    <location>
        <begin position="10"/>
        <end position="78"/>
    </location>
</feature>
<accession>A0A1C7I897</accession>
<dbReference type="KEGG" id="byl:A4V09_04965"/>
<dbReference type="GO" id="GO:0003700">
    <property type="term" value="F:DNA-binding transcription factor activity"/>
    <property type="evidence" value="ECO:0007669"/>
    <property type="project" value="InterPro"/>
</dbReference>
<dbReference type="EMBL" id="CP015405">
    <property type="protein sequence ID" value="ANU75164.1"/>
    <property type="molecule type" value="Genomic_DNA"/>
</dbReference>
<dbReference type="STRING" id="1796616.A4V09_04965"/>
<name>A0A1C7I897_9FIRM</name>
<protein>
    <submittedName>
        <fullName evidence="5">GntR family transcriptional regulator</fullName>
    </submittedName>
</protein>
<dbReference type="InterPro" id="IPR036388">
    <property type="entry name" value="WH-like_DNA-bd_sf"/>
</dbReference>
<evidence type="ECO:0000256" key="2">
    <source>
        <dbReference type="ARBA" id="ARBA00023125"/>
    </source>
</evidence>
<dbReference type="Gene3D" id="1.10.10.10">
    <property type="entry name" value="Winged helix-like DNA-binding domain superfamily/Winged helix DNA-binding domain"/>
    <property type="match status" value="1"/>
</dbReference>
<organism evidence="5 6">
    <name type="scientific">Blautia pseudococcoides</name>
    <dbReference type="NCBI Taxonomy" id="1796616"/>
    <lineage>
        <taxon>Bacteria</taxon>
        <taxon>Bacillati</taxon>
        <taxon>Bacillota</taxon>
        <taxon>Clostridia</taxon>
        <taxon>Lachnospirales</taxon>
        <taxon>Lachnospiraceae</taxon>
        <taxon>Blautia</taxon>
    </lineage>
</organism>
<evidence type="ECO:0000313" key="6">
    <source>
        <dbReference type="Proteomes" id="UP000092574"/>
    </source>
</evidence>